<sequence>MKDVTYYMDLNYTIVINPIDETDGGRYYQLTIPDLPGFKIYEDTVADLMANLEAAKSAWFAVNLAEHRPISEPTPANAYSGRVTLRLPKSLHEQLSLMADREGISLNSQINHLLTMNAMQVLMTQVRTLSTSQQQKKIS</sequence>
<reference evidence="2" key="1">
    <citation type="journal article" date="2019" name="Int. J. Syst. Evol. Microbiol.">
        <title>The Global Catalogue of Microorganisms (GCM) 10K type strain sequencing project: providing services to taxonomists for standard genome sequencing and annotation.</title>
        <authorList>
            <consortium name="The Broad Institute Genomics Platform"/>
            <consortium name="The Broad Institute Genome Sequencing Center for Infectious Disease"/>
            <person name="Wu L."/>
            <person name="Ma J."/>
        </authorList>
    </citation>
    <scope>NUCLEOTIDE SEQUENCE [LARGE SCALE GENOMIC DNA]</scope>
    <source>
        <strain evidence="2">CCM 8932</strain>
    </source>
</reference>
<protein>
    <submittedName>
        <fullName evidence="1">Toxin-antitoxin system HicB family antitoxin</fullName>
    </submittedName>
</protein>
<organism evidence="1 2">
    <name type="scientific">Lactiplantibacillus dongliensis</name>
    <dbReference type="NCBI Taxonomy" id="2559919"/>
    <lineage>
        <taxon>Bacteria</taxon>
        <taxon>Bacillati</taxon>
        <taxon>Bacillota</taxon>
        <taxon>Bacilli</taxon>
        <taxon>Lactobacillales</taxon>
        <taxon>Lactobacillaceae</taxon>
        <taxon>Lactiplantibacillus</taxon>
    </lineage>
</organism>
<dbReference type="Gene3D" id="3.30.160.250">
    <property type="match status" value="1"/>
</dbReference>
<name>A0ABW1R2H3_9LACO</name>
<dbReference type="EMBL" id="JBHSSD010000002">
    <property type="protein sequence ID" value="MFC6163116.1"/>
    <property type="molecule type" value="Genomic_DNA"/>
</dbReference>
<dbReference type="InterPro" id="IPR010985">
    <property type="entry name" value="Ribbon_hlx_hlx"/>
</dbReference>
<evidence type="ECO:0000313" key="1">
    <source>
        <dbReference type="EMBL" id="MFC6163116.1"/>
    </source>
</evidence>
<gene>
    <name evidence="1" type="ORF">ACFP3T_00235</name>
</gene>
<dbReference type="Pfam" id="PF05534">
    <property type="entry name" value="HicB"/>
    <property type="match status" value="1"/>
</dbReference>
<dbReference type="InterPro" id="IPR013321">
    <property type="entry name" value="Arc_rbn_hlx_hlx"/>
</dbReference>
<proteinExistence type="predicted"/>
<dbReference type="Proteomes" id="UP001596253">
    <property type="component" value="Unassembled WGS sequence"/>
</dbReference>
<dbReference type="SUPFAM" id="SSF47598">
    <property type="entry name" value="Ribbon-helix-helix"/>
    <property type="match status" value="1"/>
</dbReference>
<evidence type="ECO:0000313" key="2">
    <source>
        <dbReference type="Proteomes" id="UP001596253"/>
    </source>
</evidence>
<dbReference type="RefSeq" id="WP_137635695.1">
    <property type="nucleotide sequence ID" value="NZ_BJDK01000017.1"/>
</dbReference>
<comment type="caution">
    <text evidence="1">The sequence shown here is derived from an EMBL/GenBank/DDBJ whole genome shotgun (WGS) entry which is preliminary data.</text>
</comment>
<dbReference type="InterPro" id="IPR035069">
    <property type="entry name" value="TTHA1013/TTHA0281-like"/>
</dbReference>
<dbReference type="SUPFAM" id="SSF143100">
    <property type="entry name" value="TTHA1013/TTHA0281-like"/>
    <property type="match status" value="1"/>
</dbReference>
<keyword evidence="2" id="KW-1185">Reference proteome</keyword>
<dbReference type="InterPro" id="IPR008651">
    <property type="entry name" value="Uncharacterised_HicB"/>
</dbReference>
<accession>A0ABW1R2H3</accession>
<dbReference type="Gene3D" id="1.10.1220.10">
    <property type="entry name" value="Met repressor-like"/>
    <property type="match status" value="1"/>
</dbReference>